<feature type="transmembrane region" description="Helical" evidence="10">
    <location>
        <begin position="245"/>
        <end position="272"/>
    </location>
</feature>
<dbReference type="PANTHER" id="PTHR43298:SF2">
    <property type="entry name" value="FMN_FAD EXPORTER YEEO-RELATED"/>
    <property type="match status" value="1"/>
</dbReference>
<dbReference type="PIRSF" id="PIRSF006603">
    <property type="entry name" value="DinF"/>
    <property type="match status" value="1"/>
</dbReference>
<keyword evidence="12" id="KW-1185">Reference proteome</keyword>
<evidence type="ECO:0000256" key="7">
    <source>
        <dbReference type="ARBA" id="ARBA00023065"/>
    </source>
</evidence>
<feature type="transmembrane region" description="Helical" evidence="10">
    <location>
        <begin position="278"/>
        <end position="299"/>
    </location>
</feature>
<dbReference type="PANTHER" id="PTHR43298">
    <property type="entry name" value="MULTIDRUG RESISTANCE PROTEIN NORM-RELATED"/>
    <property type="match status" value="1"/>
</dbReference>
<dbReference type="GO" id="GO:0005886">
    <property type="term" value="C:plasma membrane"/>
    <property type="evidence" value="ECO:0007669"/>
    <property type="project" value="UniProtKB-SubCell"/>
</dbReference>
<keyword evidence="11" id="KW-0548">Nucleotidyltransferase</keyword>
<feature type="transmembrane region" description="Helical" evidence="10">
    <location>
        <begin position="361"/>
        <end position="379"/>
    </location>
</feature>
<evidence type="ECO:0000256" key="1">
    <source>
        <dbReference type="ARBA" id="ARBA00004429"/>
    </source>
</evidence>
<feature type="transmembrane region" description="Helical" evidence="10">
    <location>
        <begin position="320"/>
        <end position="341"/>
    </location>
</feature>
<feature type="transmembrane region" description="Helical" evidence="10">
    <location>
        <begin position="169"/>
        <end position="189"/>
    </location>
</feature>
<evidence type="ECO:0000256" key="2">
    <source>
        <dbReference type="ARBA" id="ARBA00022448"/>
    </source>
</evidence>
<dbReference type="HOGENOM" id="CLU_012893_6_3_5"/>
<dbReference type="CDD" id="cd13131">
    <property type="entry name" value="MATE_NorM_like"/>
    <property type="match status" value="1"/>
</dbReference>
<dbReference type="InterPro" id="IPR002528">
    <property type="entry name" value="MATE_fam"/>
</dbReference>
<keyword evidence="4" id="KW-1003">Cell membrane</keyword>
<dbReference type="GO" id="GO:0015297">
    <property type="term" value="F:antiporter activity"/>
    <property type="evidence" value="ECO:0007669"/>
    <property type="project" value="UniProtKB-KW"/>
</dbReference>
<feature type="transmembrane region" description="Helical" evidence="10">
    <location>
        <begin position="195"/>
        <end position="219"/>
    </location>
</feature>
<evidence type="ECO:0000313" key="11">
    <source>
        <dbReference type="EMBL" id="ADE40724.1"/>
    </source>
</evidence>
<evidence type="ECO:0000256" key="8">
    <source>
        <dbReference type="ARBA" id="ARBA00023136"/>
    </source>
</evidence>
<dbReference type="InterPro" id="IPR048279">
    <property type="entry name" value="MdtK-like"/>
</dbReference>
<dbReference type="KEGG" id="apb:SAR116_2481"/>
<evidence type="ECO:0000313" key="12">
    <source>
        <dbReference type="Proteomes" id="UP000007460"/>
    </source>
</evidence>
<evidence type="ECO:0000256" key="5">
    <source>
        <dbReference type="ARBA" id="ARBA00022692"/>
    </source>
</evidence>
<dbReference type="InterPro" id="IPR050222">
    <property type="entry name" value="MATE_MdtK"/>
</dbReference>
<gene>
    <name evidence="11" type="ordered locus">SAR116_2481</name>
</gene>
<comment type="subcellular location">
    <subcellularLocation>
        <location evidence="1">Cell inner membrane</location>
        <topology evidence="1">Multi-pass membrane protein</topology>
    </subcellularLocation>
</comment>
<dbReference type="STRING" id="488538.SAR116_2481"/>
<feature type="transmembrane region" description="Helical" evidence="10">
    <location>
        <begin position="137"/>
        <end position="157"/>
    </location>
</feature>
<dbReference type="NCBIfam" id="TIGR00797">
    <property type="entry name" value="matE"/>
    <property type="match status" value="1"/>
</dbReference>
<feature type="transmembrane region" description="Helical" evidence="10">
    <location>
        <begin position="428"/>
        <end position="449"/>
    </location>
</feature>
<keyword evidence="3" id="KW-0050">Antiport</keyword>
<dbReference type="GO" id="GO:0042910">
    <property type="term" value="F:xenobiotic transmembrane transporter activity"/>
    <property type="evidence" value="ECO:0007669"/>
    <property type="project" value="InterPro"/>
</dbReference>
<evidence type="ECO:0000256" key="3">
    <source>
        <dbReference type="ARBA" id="ARBA00022449"/>
    </source>
</evidence>
<keyword evidence="8 10" id="KW-0472">Membrane</keyword>
<dbReference type="Proteomes" id="UP000007460">
    <property type="component" value="Chromosome"/>
</dbReference>
<dbReference type="GO" id="GO:0006811">
    <property type="term" value="P:monoatomic ion transport"/>
    <property type="evidence" value="ECO:0007669"/>
    <property type="project" value="UniProtKB-KW"/>
</dbReference>
<dbReference type="EMBL" id="CP001751">
    <property type="protein sequence ID" value="ADE40724.1"/>
    <property type="molecule type" value="Genomic_DNA"/>
</dbReference>
<accession>D5BQK6</accession>
<keyword evidence="7" id="KW-0406">Ion transport</keyword>
<proteinExistence type="predicted"/>
<evidence type="ECO:0000256" key="10">
    <source>
        <dbReference type="SAM" id="Phobius"/>
    </source>
</evidence>
<dbReference type="GO" id="GO:0016779">
    <property type="term" value="F:nucleotidyltransferase activity"/>
    <property type="evidence" value="ECO:0007669"/>
    <property type="project" value="UniProtKB-KW"/>
</dbReference>
<protein>
    <recommendedName>
        <fullName evidence="9">Multidrug-efflux transporter</fullName>
    </recommendedName>
</protein>
<dbReference type="eggNOG" id="COG0534">
    <property type="taxonomic scope" value="Bacteria"/>
</dbReference>
<dbReference type="AlphaFoldDB" id="D5BQK6"/>
<dbReference type="OrthoDB" id="9780160at2"/>
<feature type="transmembrane region" description="Helical" evidence="10">
    <location>
        <begin position="63"/>
        <end position="81"/>
    </location>
</feature>
<reference evidence="11 12" key="1">
    <citation type="journal article" date="2010" name="J. Bacteriol.">
        <title>Complete genome sequence of "Candidatus Puniceispirillum marinum" IMCC1322, a representative of the SAR116 clade in the Alphaproteobacteria.</title>
        <authorList>
            <person name="Oh H.M."/>
            <person name="Kwon K.K."/>
            <person name="Kang I."/>
            <person name="Kang S.G."/>
            <person name="Lee J.H."/>
            <person name="Kim S.J."/>
            <person name="Cho J.C."/>
        </authorList>
    </citation>
    <scope>NUCLEOTIDE SEQUENCE [LARGE SCALE GENOMIC DNA]</scope>
    <source>
        <strain evidence="11 12">IMCC1322</strain>
    </source>
</reference>
<feature type="transmembrane region" description="Helical" evidence="10">
    <location>
        <begin position="400"/>
        <end position="422"/>
    </location>
</feature>
<sequence>MSSSSSPKQLSWRAHYWQTIALSLPLVIGQLASIGIATADVIAMGQISSHDLASGSLAARFYQPFYFMGLGITLATGPIVAQGLGGNDPRLVRRAFRQGMVIAVMLALIAMPFVMVGDVVLVWLGQDPVISAHAKDFLFWSAIGLPFMFLFFVLRQFVSSHKKPMPQVIATIGGLLANILGNHICVHGYGPIPPMGLGGIALSTTIVYLLICIGLLIYIGMTEPYKSSKPFQRLWIMDWDITRRIFVIGIPIGCTIVAETGMFIAVVFIIGLYGPVPLAASAIANQIAAVAFMVPLAIGQASTIRVGHFAGANDRHNISRASWSAVWVGLGLTSLIMIYLFAQSEFLIDLFLADDDPMTAAVATFAIPMMIITALFQCGDGTQAITISALRGLNDTRVPAYIAIACFWFIGVGIGAVGAYAFDFDPVAIWGCLLIGLMVASVALTYRLYVATRRITRGGAILSQ</sequence>
<evidence type="ECO:0000256" key="6">
    <source>
        <dbReference type="ARBA" id="ARBA00022989"/>
    </source>
</evidence>
<evidence type="ECO:0000256" key="9">
    <source>
        <dbReference type="ARBA" id="ARBA00031636"/>
    </source>
</evidence>
<dbReference type="RefSeq" id="WP_013047350.1">
    <property type="nucleotide sequence ID" value="NC_014010.1"/>
</dbReference>
<evidence type="ECO:0000256" key="4">
    <source>
        <dbReference type="ARBA" id="ARBA00022475"/>
    </source>
</evidence>
<feature type="transmembrane region" description="Helical" evidence="10">
    <location>
        <begin position="101"/>
        <end position="125"/>
    </location>
</feature>
<keyword evidence="11" id="KW-0808">Transferase</keyword>
<keyword evidence="6 10" id="KW-1133">Transmembrane helix</keyword>
<keyword evidence="5 10" id="KW-0812">Transmembrane</keyword>
<organism evidence="11 12">
    <name type="scientific">Puniceispirillum marinum (strain IMCC1322)</name>
    <dbReference type="NCBI Taxonomy" id="488538"/>
    <lineage>
        <taxon>Bacteria</taxon>
        <taxon>Pseudomonadati</taxon>
        <taxon>Pseudomonadota</taxon>
        <taxon>Alphaproteobacteria</taxon>
        <taxon>Candidatus Puniceispirillales</taxon>
        <taxon>Candidatus Puniceispirillaceae</taxon>
        <taxon>Candidatus Puniceispirillum</taxon>
    </lineage>
</organism>
<name>D5BQK6_PUNMI</name>
<dbReference type="Pfam" id="PF01554">
    <property type="entry name" value="MatE"/>
    <property type="match status" value="2"/>
</dbReference>
<keyword evidence="2" id="KW-0813">Transport</keyword>